<name>A0A0D2I3V1_CLAB1</name>
<evidence type="ECO:0000313" key="1">
    <source>
        <dbReference type="EMBL" id="KIW91559.1"/>
    </source>
</evidence>
<accession>A0A0D2I3V1</accession>
<proteinExistence type="predicted"/>
<dbReference type="AlphaFoldDB" id="A0A0D2I3V1"/>
<gene>
    <name evidence="1" type="ORF">Z519_07526</name>
</gene>
<sequence>MDPLSVPASLIAVIGAAGAAVKKIDRLRHADEEIKAIRGDLADFEKITAAGRDILDTTRVQIPKNLRRSFSEVLNRAQKLLVDLDNVVNRSLLRRKPDSQARASKVGPTMKSPQIAGLREQLKNVKSSLGSLPNAAALTQQLLRAACDPTPRWTSPCPRCDFVRKRKISRACLACLRLGLRATLSISLSARVNFADIKLTASGTTPEHSCWQTLLVQIVCPELFSRDLTDTYQWLDDSILCWEDEEIAIHIFGRSNDYDTADDPAPALDCRIRRFAPAEKFNGVVKT</sequence>
<organism evidence="1 2">
    <name type="scientific">Cladophialophora bantiana (strain ATCC 10958 / CBS 173.52 / CDC B-1940 / NIH 8579)</name>
    <name type="common">Xylohypha bantiana</name>
    <dbReference type="NCBI Taxonomy" id="1442370"/>
    <lineage>
        <taxon>Eukaryota</taxon>
        <taxon>Fungi</taxon>
        <taxon>Dikarya</taxon>
        <taxon>Ascomycota</taxon>
        <taxon>Pezizomycotina</taxon>
        <taxon>Eurotiomycetes</taxon>
        <taxon>Chaetothyriomycetidae</taxon>
        <taxon>Chaetothyriales</taxon>
        <taxon>Herpotrichiellaceae</taxon>
        <taxon>Cladophialophora</taxon>
    </lineage>
</organism>
<dbReference type="EMBL" id="KN846990">
    <property type="protein sequence ID" value="KIW91559.1"/>
    <property type="molecule type" value="Genomic_DNA"/>
</dbReference>
<keyword evidence="2" id="KW-1185">Reference proteome</keyword>
<reference evidence="1" key="1">
    <citation type="submission" date="2015-01" db="EMBL/GenBank/DDBJ databases">
        <title>The Genome Sequence of Cladophialophora bantiana CBS 173.52.</title>
        <authorList>
            <consortium name="The Broad Institute Genomics Platform"/>
            <person name="Cuomo C."/>
            <person name="de Hoog S."/>
            <person name="Gorbushina A."/>
            <person name="Stielow B."/>
            <person name="Teixiera M."/>
            <person name="Abouelleil A."/>
            <person name="Chapman S.B."/>
            <person name="Priest M."/>
            <person name="Young S.K."/>
            <person name="Wortman J."/>
            <person name="Nusbaum C."/>
            <person name="Birren B."/>
        </authorList>
    </citation>
    <scope>NUCLEOTIDE SEQUENCE [LARGE SCALE GENOMIC DNA]</scope>
    <source>
        <strain evidence="1">CBS 173.52</strain>
    </source>
</reference>
<dbReference type="GeneID" id="27700454"/>
<protein>
    <recommendedName>
        <fullName evidence="3">Fungal N-terminal domain-containing protein</fullName>
    </recommendedName>
</protein>
<evidence type="ECO:0008006" key="3">
    <source>
        <dbReference type="Google" id="ProtNLM"/>
    </source>
</evidence>
<dbReference type="HOGENOM" id="CLU_969777_0_0_1"/>
<dbReference type="VEuPathDB" id="FungiDB:Z519_07526"/>
<dbReference type="Proteomes" id="UP000053789">
    <property type="component" value="Unassembled WGS sequence"/>
</dbReference>
<evidence type="ECO:0000313" key="2">
    <source>
        <dbReference type="Proteomes" id="UP000053789"/>
    </source>
</evidence>
<dbReference type="RefSeq" id="XP_016618228.1">
    <property type="nucleotide sequence ID" value="XM_016765259.1"/>
</dbReference>